<dbReference type="AlphaFoldDB" id="A0A381WN99"/>
<sequence length="124" mass="14033">EVGWNRLAEAALPLMNDIIERHYTPGGTVIRAMAAKLLAGMNIVSHWDKHPSFHCGHRIHVPITTNPRVRFNISGQPYQFKIGEAYEINNQKTHSVMNKGNEDRITFIFDYVPLGEIEKLPAAV</sequence>
<feature type="domain" description="Aspartyl/asparaginy/proline hydroxylase" evidence="1">
    <location>
        <begin position="10"/>
        <end position="111"/>
    </location>
</feature>
<feature type="non-terminal residue" evidence="2">
    <location>
        <position position="1"/>
    </location>
</feature>
<organism evidence="2">
    <name type="scientific">marine metagenome</name>
    <dbReference type="NCBI Taxonomy" id="408172"/>
    <lineage>
        <taxon>unclassified sequences</taxon>
        <taxon>metagenomes</taxon>
        <taxon>ecological metagenomes</taxon>
    </lineage>
</organism>
<dbReference type="Pfam" id="PF05118">
    <property type="entry name" value="Asp_Arg_Hydrox"/>
    <property type="match status" value="1"/>
</dbReference>
<proteinExistence type="predicted"/>
<name>A0A381WN99_9ZZZZ</name>
<dbReference type="InterPro" id="IPR007803">
    <property type="entry name" value="Asp/Arg/Pro-Hydrxlase"/>
</dbReference>
<dbReference type="SUPFAM" id="SSF51197">
    <property type="entry name" value="Clavaminate synthase-like"/>
    <property type="match status" value="1"/>
</dbReference>
<dbReference type="EMBL" id="UINC01012347">
    <property type="protein sequence ID" value="SVA53970.1"/>
    <property type="molecule type" value="Genomic_DNA"/>
</dbReference>
<dbReference type="InterPro" id="IPR027443">
    <property type="entry name" value="IPNS-like_sf"/>
</dbReference>
<evidence type="ECO:0000259" key="1">
    <source>
        <dbReference type="Pfam" id="PF05118"/>
    </source>
</evidence>
<evidence type="ECO:0000313" key="2">
    <source>
        <dbReference type="EMBL" id="SVA53970.1"/>
    </source>
</evidence>
<accession>A0A381WN99</accession>
<gene>
    <name evidence="2" type="ORF">METZ01_LOCUS106824</name>
</gene>
<reference evidence="2" key="1">
    <citation type="submission" date="2018-05" db="EMBL/GenBank/DDBJ databases">
        <authorList>
            <person name="Lanie J.A."/>
            <person name="Ng W.-L."/>
            <person name="Kazmierczak K.M."/>
            <person name="Andrzejewski T.M."/>
            <person name="Davidsen T.M."/>
            <person name="Wayne K.J."/>
            <person name="Tettelin H."/>
            <person name="Glass J.I."/>
            <person name="Rusch D."/>
            <person name="Podicherti R."/>
            <person name="Tsui H.-C.T."/>
            <person name="Winkler M.E."/>
        </authorList>
    </citation>
    <scope>NUCLEOTIDE SEQUENCE</scope>
</reference>
<dbReference type="Gene3D" id="2.60.120.330">
    <property type="entry name" value="B-lactam Antibiotic, Isopenicillin N Synthase, Chain"/>
    <property type="match status" value="1"/>
</dbReference>
<protein>
    <recommendedName>
        <fullName evidence="1">Aspartyl/asparaginy/proline hydroxylase domain-containing protein</fullName>
    </recommendedName>
</protein>